<accession>A0A6P1PXH3</accession>
<evidence type="ECO:0000313" key="1">
    <source>
        <dbReference type="EMBL" id="QHM70559.1"/>
    </source>
</evidence>
<protein>
    <submittedName>
        <fullName evidence="1">Uncharacterized protein</fullName>
    </submittedName>
</protein>
<reference evidence="1 2" key="1">
    <citation type="submission" date="2018-03" db="EMBL/GenBank/DDBJ databases">
        <title>Pantoea intestinalis SRCM103226 isolated form the mealworm.</title>
        <authorList>
            <person name="Jeong D.-Y."/>
            <person name="Kim J.W."/>
        </authorList>
    </citation>
    <scope>NUCLEOTIDE SEQUENCE [LARGE SCALE GENOMIC DNA]</scope>
    <source>
        <strain evidence="1 2">SRCM103226</strain>
    </source>
</reference>
<evidence type="ECO:0000313" key="2">
    <source>
        <dbReference type="Proteomes" id="UP000464053"/>
    </source>
</evidence>
<keyword evidence="2" id="KW-1185">Reference proteome</keyword>
<dbReference type="RefSeq" id="WP_425280993.1">
    <property type="nucleotide sequence ID" value="NZ_CP028271.1"/>
</dbReference>
<name>A0A6P1PXH3_9GAMM</name>
<dbReference type="KEGG" id="mint:C7M51_00835"/>
<dbReference type="AlphaFoldDB" id="A0A6P1PXH3"/>
<dbReference type="Proteomes" id="UP000464053">
    <property type="component" value="Chromosome"/>
</dbReference>
<dbReference type="EMBL" id="CP028271">
    <property type="protein sequence ID" value="QHM70559.1"/>
    <property type="molecule type" value="Genomic_DNA"/>
</dbReference>
<sequence>MENMIYLSSYSIIEPEDEFYFYIPSWLNVWESHIYNKALKSSRAQGWGFKRFGVEKTLYAREMIRKPDYIKYIEALEQASDNALQQLAAKVRMQLIKSRTALFYVDSWGEAGLYENMSSALHAGIIDTLPKNLVKNSR</sequence>
<organism evidence="1 2">
    <name type="scientific">Mixta intestinalis</name>
    <dbReference type="NCBI Taxonomy" id="1615494"/>
    <lineage>
        <taxon>Bacteria</taxon>
        <taxon>Pseudomonadati</taxon>
        <taxon>Pseudomonadota</taxon>
        <taxon>Gammaproteobacteria</taxon>
        <taxon>Enterobacterales</taxon>
        <taxon>Erwiniaceae</taxon>
        <taxon>Mixta</taxon>
    </lineage>
</organism>
<proteinExistence type="predicted"/>
<gene>
    <name evidence="1" type="ORF">C7M51_00835</name>
</gene>